<dbReference type="SUPFAM" id="SSF103647">
    <property type="entry name" value="TSP type-3 repeat"/>
    <property type="match status" value="1"/>
</dbReference>
<dbReference type="EMBL" id="LCAH01000004">
    <property type="protein sequence ID" value="KKR87256.1"/>
    <property type="molecule type" value="Genomic_DNA"/>
</dbReference>
<dbReference type="Proteomes" id="UP000034616">
    <property type="component" value="Unassembled WGS sequence"/>
</dbReference>
<accession>A0A0G0UID4</accession>
<dbReference type="Gene3D" id="4.10.1080.10">
    <property type="entry name" value="TSP type-3 repeat"/>
    <property type="match status" value="1"/>
</dbReference>
<dbReference type="GO" id="GO:0005509">
    <property type="term" value="F:calcium ion binding"/>
    <property type="evidence" value="ECO:0007669"/>
    <property type="project" value="InterPro"/>
</dbReference>
<evidence type="ECO:0000259" key="1">
    <source>
        <dbReference type="Pfam" id="PF01551"/>
    </source>
</evidence>
<dbReference type="PANTHER" id="PTHR21666">
    <property type="entry name" value="PEPTIDASE-RELATED"/>
    <property type="match status" value="1"/>
</dbReference>
<evidence type="ECO:0000313" key="2">
    <source>
        <dbReference type="EMBL" id="KKR87256.1"/>
    </source>
</evidence>
<dbReference type="GO" id="GO:0004222">
    <property type="term" value="F:metalloendopeptidase activity"/>
    <property type="evidence" value="ECO:0007669"/>
    <property type="project" value="TreeGrafter"/>
</dbReference>
<organism evidence="2 3">
    <name type="scientific">Candidatus Uhrbacteria bacterium GW2011_GWC2_41_11</name>
    <dbReference type="NCBI Taxonomy" id="1618985"/>
    <lineage>
        <taxon>Bacteria</taxon>
        <taxon>Candidatus Uhriibacteriota</taxon>
    </lineage>
</organism>
<dbReference type="InterPro" id="IPR021655">
    <property type="entry name" value="Put_metal-bd"/>
</dbReference>
<keyword evidence="2" id="KW-0401">Integrin</keyword>
<dbReference type="GO" id="GO:0007229">
    <property type="term" value="P:integrin-mediated signaling pathway"/>
    <property type="evidence" value="ECO:0007669"/>
    <property type="project" value="UniProtKB-KW"/>
</dbReference>
<name>A0A0G0UID4_9BACT</name>
<dbReference type="AlphaFoldDB" id="A0A0G0UID4"/>
<dbReference type="PANTHER" id="PTHR21666:SF285">
    <property type="entry name" value="M23 FAMILY METALLOPEPTIDASE"/>
    <property type="match status" value="1"/>
</dbReference>
<sequence length="702" mass="76700">MKRSFVAFCFFMILECLTVCHPMFQTQEEENLSHSLNISSDQGGGDESVLHLPFAKDDTILCTQGAYGSYSHNYTSTKKDLDFDTSNSVDEEIYAPATGMAYVHTESATSGFGYHVNIDLGDGTYVVLGHFKEIFIGNESEVAAGELLGYEGCTGSCSGDHVHIGLHAGDATLKAEYGESIDVSYYSQDTTNKGEFENIASIDFICGVGDENGTEGHWYRSALPVTLWHPNGTLVKTPNSTAVYLLENGEAKWFVTQDIFWSYEYSFSNTVLISDEELSCYARGTDINKETFMDAVSDPDGKLWFIVGSATASDRYRIRVKTTAWDAVLASWGLMYTSSDPPQVVQNPNPYLTDWPVEDGYLHFRDGSILKEESHSDVYVISDQVALPVRDWETYLLLGLYDLEVLVVPDGSVLNVQEQVGSCSSGMWCLDREAVTTCGGGLELGTGEEGGSGDGEVIKEETPSPFPCTDTDVDGFCNTGTDGEDCWDKNASVYPGAEEICGNGIDEDCSGTDALCNSLEIDTDGDGVSDAKDNCPFHDNPEQDDTDADGLGDACDAEIFTPVPTFVSEDETENEHEEPNTDSSVLHVSWTAPFSEIMNLITISGEYRFANGSYGFTWRELLSTLSEPLIDYEITGVSLGDQFRFSIEFVNEYAQTSWSCIGPYPPGSLQGTPEADVDNLPLMVEMTDDPISDGCGLIVEIL</sequence>
<gene>
    <name evidence="2" type="ORF">UU35_C0004G0029</name>
</gene>
<dbReference type="InterPro" id="IPR050570">
    <property type="entry name" value="Cell_wall_metabolism_enzyme"/>
</dbReference>
<dbReference type="InterPro" id="IPR011055">
    <property type="entry name" value="Dup_hybrid_motif"/>
</dbReference>
<comment type="caution">
    <text evidence="2">The sequence shown here is derived from an EMBL/GenBank/DDBJ whole genome shotgun (WGS) entry which is preliminary data.</text>
</comment>
<evidence type="ECO:0000313" key="3">
    <source>
        <dbReference type="Proteomes" id="UP000034616"/>
    </source>
</evidence>
<dbReference type="InterPro" id="IPR016047">
    <property type="entry name" value="M23ase_b-sheet_dom"/>
</dbReference>
<dbReference type="InterPro" id="IPR028974">
    <property type="entry name" value="TSP_type-3_rpt"/>
</dbReference>
<proteinExistence type="predicted"/>
<dbReference type="SUPFAM" id="SSF51261">
    <property type="entry name" value="Duplicated hybrid motif"/>
    <property type="match status" value="1"/>
</dbReference>
<dbReference type="Gene3D" id="2.70.70.10">
    <property type="entry name" value="Glucose Permease (Domain IIA)"/>
    <property type="match status" value="1"/>
</dbReference>
<dbReference type="Pfam" id="PF01551">
    <property type="entry name" value="Peptidase_M23"/>
    <property type="match status" value="1"/>
</dbReference>
<dbReference type="Pfam" id="PF11617">
    <property type="entry name" value="Cu-binding_MopE"/>
    <property type="match status" value="1"/>
</dbReference>
<feature type="domain" description="M23ase beta-sheet core" evidence="1">
    <location>
        <begin position="85"/>
        <end position="169"/>
    </location>
</feature>
<reference evidence="2 3" key="1">
    <citation type="journal article" date="2015" name="Nature">
        <title>rRNA introns, odd ribosomes, and small enigmatic genomes across a large radiation of phyla.</title>
        <authorList>
            <person name="Brown C.T."/>
            <person name="Hug L.A."/>
            <person name="Thomas B.C."/>
            <person name="Sharon I."/>
            <person name="Castelle C.J."/>
            <person name="Singh A."/>
            <person name="Wilkins M.J."/>
            <person name="Williams K.H."/>
            <person name="Banfield J.F."/>
        </authorList>
    </citation>
    <scope>NUCLEOTIDE SEQUENCE [LARGE SCALE GENOMIC DNA]</scope>
</reference>
<protein>
    <submittedName>
        <fullName evidence="2">Na-Ca exchanger/integrin-beta4</fullName>
    </submittedName>
</protein>